<dbReference type="Pfam" id="PF00202">
    <property type="entry name" value="Aminotran_3"/>
    <property type="match status" value="1"/>
</dbReference>
<evidence type="ECO:0000256" key="2">
    <source>
        <dbReference type="ARBA" id="ARBA00008954"/>
    </source>
</evidence>
<dbReference type="Gene3D" id="3.90.1150.10">
    <property type="entry name" value="Aspartate Aminotransferase, domain 1"/>
    <property type="match status" value="1"/>
</dbReference>
<protein>
    <submittedName>
        <fullName evidence="6">Uncharacterized protein</fullName>
    </submittedName>
</protein>
<dbReference type="InterPro" id="IPR005814">
    <property type="entry name" value="Aminotrans_3"/>
</dbReference>
<evidence type="ECO:0000256" key="4">
    <source>
        <dbReference type="ARBA" id="ARBA00022679"/>
    </source>
</evidence>
<dbReference type="PANTHER" id="PTHR43206">
    <property type="entry name" value="AMINOTRANSFERASE"/>
    <property type="match status" value="1"/>
</dbReference>
<evidence type="ECO:0000256" key="5">
    <source>
        <dbReference type="SAM" id="MobiDB-lite"/>
    </source>
</evidence>
<dbReference type="SUPFAM" id="SSF53383">
    <property type="entry name" value="PLP-dependent transferases"/>
    <property type="match status" value="1"/>
</dbReference>
<comment type="cofactor">
    <cofactor evidence="1">
        <name>pyridoxal 5'-phosphate</name>
        <dbReference type="ChEBI" id="CHEBI:597326"/>
    </cofactor>
</comment>
<keyword evidence="3" id="KW-0032">Aminotransferase</keyword>
<dbReference type="Proteomes" id="UP000314982">
    <property type="component" value="Unassembled WGS sequence"/>
</dbReference>
<evidence type="ECO:0000313" key="6">
    <source>
        <dbReference type="Ensembl" id="ENSHHUP00000082681.1"/>
    </source>
</evidence>
<comment type="similarity">
    <text evidence="2">Belongs to the class-III pyridoxal-phosphate-dependent aminotransferase family.</text>
</comment>
<keyword evidence="7" id="KW-1185">Reference proteome</keyword>
<proteinExistence type="inferred from homology"/>
<dbReference type="AlphaFoldDB" id="A0A4W5QY68"/>
<dbReference type="GO" id="GO:0008483">
    <property type="term" value="F:transaminase activity"/>
    <property type="evidence" value="ECO:0007669"/>
    <property type="project" value="UniProtKB-KW"/>
</dbReference>
<organism evidence="6 7">
    <name type="scientific">Hucho hucho</name>
    <name type="common">huchen</name>
    <dbReference type="NCBI Taxonomy" id="62062"/>
    <lineage>
        <taxon>Eukaryota</taxon>
        <taxon>Metazoa</taxon>
        <taxon>Chordata</taxon>
        <taxon>Craniata</taxon>
        <taxon>Vertebrata</taxon>
        <taxon>Euteleostomi</taxon>
        <taxon>Actinopterygii</taxon>
        <taxon>Neopterygii</taxon>
        <taxon>Teleostei</taxon>
        <taxon>Protacanthopterygii</taxon>
        <taxon>Salmoniformes</taxon>
        <taxon>Salmonidae</taxon>
        <taxon>Salmoninae</taxon>
        <taxon>Hucho</taxon>
    </lineage>
</organism>
<dbReference type="GO" id="GO:0005739">
    <property type="term" value="C:mitochondrion"/>
    <property type="evidence" value="ECO:0007669"/>
    <property type="project" value="TreeGrafter"/>
</dbReference>
<accession>A0A4W5QY68</accession>
<evidence type="ECO:0000256" key="3">
    <source>
        <dbReference type="ARBA" id="ARBA00022576"/>
    </source>
</evidence>
<reference evidence="7" key="1">
    <citation type="submission" date="2018-06" db="EMBL/GenBank/DDBJ databases">
        <title>Genome assembly of Danube salmon.</title>
        <authorList>
            <person name="Macqueen D.J."/>
            <person name="Gundappa M.K."/>
        </authorList>
    </citation>
    <scope>NUCLEOTIDE SEQUENCE [LARGE SCALE GENOMIC DNA]</scope>
</reference>
<dbReference type="GeneTree" id="ENSGT00550000074885"/>
<evidence type="ECO:0000313" key="7">
    <source>
        <dbReference type="Proteomes" id="UP000314982"/>
    </source>
</evidence>
<keyword evidence="4" id="KW-0808">Transferase</keyword>
<sequence>RQRLHQLQVPETETETLPTTGTRDSTNYRYQRQRLYQLQVLETETLPTPTIGTRDRDYQLQVPETLPTTGTRDSATYRYQRLCQLQVPETLPTTGTRDFTNYMLTFVPLLQDQYPNLLSRARGQGTFCAIDIRDDATRNSIILKARDKGVLLGGCGDRSIRFRPALVFKEYHVHMFLNVFSDVLAEHN</sequence>
<reference evidence="6" key="2">
    <citation type="submission" date="2025-05" db="UniProtKB">
        <authorList>
            <consortium name="Ensembl"/>
        </authorList>
    </citation>
    <scope>IDENTIFICATION</scope>
</reference>
<dbReference type="PANTHER" id="PTHR43206:SF1">
    <property type="entry name" value="4-AMINOBUTYRATE AMINOTRANSFERASE, MITOCHONDRIAL"/>
    <property type="match status" value="1"/>
</dbReference>
<evidence type="ECO:0000256" key="1">
    <source>
        <dbReference type="ARBA" id="ARBA00001933"/>
    </source>
</evidence>
<feature type="region of interest" description="Disordered" evidence="5">
    <location>
        <begin position="1"/>
        <end position="24"/>
    </location>
</feature>
<dbReference type="Ensembl" id="ENSHHUT00000085304.1">
    <property type="protein sequence ID" value="ENSHHUP00000082692.1"/>
    <property type="gene ID" value="ENSHHUG00000048025.1"/>
</dbReference>
<dbReference type="GO" id="GO:0030170">
    <property type="term" value="F:pyridoxal phosphate binding"/>
    <property type="evidence" value="ECO:0007669"/>
    <property type="project" value="InterPro"/>
</dbReference>
<dbReference type="GO" id="GO:0009450">
    <property type="term" value="P:gamma-aminobutyric acid catabolic process"/>
    <property type="evidence" value="ECO:0007669"/>
    <property type="project" value="TreeGrafter"/>
</dbReference>
<dbReference type="InterPro" id="IPR015424">
    <property type="entry name" value="PyrdxlP-dep_Trfase"/>
</dbReference>
<feature type="compositionally biased region" description="Low complexity" evidence="5">
    <location>
        <begin position="15"/>
        <end position="24"/>
    </location>
</feature>
<dbReference type="InterPro" id="IPR015422">
    <property type="entry name" value="PyrdxlP-dep_Trfase_small"/>
</dbReference>
<name>A0A4W5QY68_9TELE</name>
<dbReference type="Ensembl" id="ENSHHUT00000085293.1">
    <property type="protein sequence ID" value="ENSHHUP00000082681.1"/>
    <property type="gene ID" value="ENSHHUG00000048025.1"/>
</dbReference>